<protein>
    <submittedName>
        <fullName evidence="2">Uncharacterized protein</fullName>
    </submittedName>
</protein>
<comment type="caution">
    <text evidence="2">The sequence shown here is derived from an EMBL/GenBank/DDBJ whole genome shotgun (WGS) entry which is preliminary data.</text>
</comment>
<dbReference type="Proteomes" id="UP001480595">
    <property type="component" value="Unassembled WGS sequence"/>
</dbReference>
<dbReference type="RefSeq" id="XP_066715086.1">
    <property type="nucleotide sequence ID" value="XM_066859599.1"/>
</dbReference>
<gene>
    <name evidence="2" type="ORF">PG994_008190</name>
</gene>
<evidence type="ECO:0000313" key="2">
    <source>
        <dbReference type="EMBL" id="KAK8061824.1"/>
    </source>
</evidence>
<feature type="compositionally biased region" description="Polar residues" evidence="1">
    <location>
        <begin position="206"/>
        <end position="225"/>
    </location>
</feature>
<feature type="compositionally biased region" description="Low complexity" evidence="1">
    <location>
        <begin position="174"/>
        <end position="200"/>
    </location>
</feature>
<evidence type="ECO:0000256" key="1">
    <source>
        <dbReference type="SAM" id="MobiDB-lite"/>
    </source>
</evidence>
<keyword evidence="3" id="KW-1185">Reference proteome</keyword>
<name>A0ABR1USC3_9PEZI</name>
<accession>A0ABR1USC3</accession>
<evidence type="ECO:0000313" key="3">
    <source>
        <dbReference type="Proteomes" id="UP001480595"/>
    </source>
</evidence>
<dbReference type="GeneID" id="92092662"/>
<sequence>MSEILPDCDHDTHGQKRQSNGVSICSIANDVVASNINLIQDDDDKKKTFVNNTVYQLTETYTEYNALVYSDEESGDNKKSEFQHQRGGYAEGKNFNLPLLEGRYHRYHIWVFTTGTFSPGGDHRVSGVRGGGEWGGGPCIEQNSRGNDVVFCNRASEQQPPGTGTGTKTRKTAKTTASSSSATQQLSTATATASVVSTTSELPSPGASSHEPTTATVQTPSSTAGVSPAVARPTTAAAAAACVAGLVFLCL</sequence>
<reference evidence="2 3" key="1">
    <citation type="submission" date="2023-01" db="EMBL/GenBank/DDBJ databases">
        <title>Analysis of 21 Apiospora genomes using comparative genomics revels a genus with tremendous synthesis potential of carbohydrate active enzymes and secondary metabolites.</title>
        <authorList>
            <person name="Sorensen T."/>
        </authorList>
    </citation>
    <scope>NUCLEOTIDE SEQUENCE [LARGE SCALE GENOMIC DNA]</scope>
    <source>
        <strain evidence="2 3">CBS 135458</strain>
    </source>
</reference>
<organism evidence="2 3">
    <name type="scientific">Apiospora phragmitis</name>
    <dbReference type="NCBI Taxonomy" id="2905665"/>
    <lineage>
        <taxon>Eukaryota</taxon>
        <taxon>Fungi</taxon>
        <taxon>Dikarya</taxon>
        <taxon>Ascomycota</taxon>
        <taxon>Pezizomycotina</taxon>
        <taxon>Sordariomycetes</taxon>
        <taxon>Xylariomycetidae</taxon>
        <taxon>Amphisphaeriales</taxon>
        <taxon>Apiosporaceae</taxon>
        <taxon>Apiospora</taxon>
    </lineage>
</organism>
<proteinExistence type="predicted"/>
<feature type="region of interest" description="Disordered" evidence="1">
    <location>
        <begin position="154"/>
        <end position="228"/>
    </location>
</feature>
<dbReference type="EMBL" id="JAQQWL010000008">
    <property type="protein sequence ID" value="KAK8061824.1"/>
    <property type="molecule type" value="Genomic_DNA"/>
</dbReference>